<accession>A0ABU9U8G2</accession>
<evidence type="ECO:0000313" key="2">
    <source>
        <dbReference type="EMBL" id="MEM5946954.1"/>
    </source>
</evidence>
<dbReference type="RefSeq" id="WP_420068408.1">
    <property type="nucleotide sequence ID" value="NZ_JBCHKQ010000001.1"/>
</dbReference>
<dbReference type="SUPFAM" id="SSF53067">
    <property type="entry name" value="Actin-like ATPase domain"/>
    <property type="match status" value="1"/>
</dbReference>
<reference evidence="2 3" key="1">
    <citation type="submission" date="2024-03" db="EMBL/GenBank/DDBJ databases">
        <title>Ignisphaera cupida sp. nov., a hyperthermophilic hydrolytic archaeon from a hot spring of Kamchatka, and proposal of Ignisphaeraceae fam. nov.</title>
        <authorList>
            <person name="Podosokorskaya O.A."/>
            <person name="Elcheninov A.G."/>
            <person name="Maltseva A.I."/>
            <person name="Zayulina K.S."/>
            <person name="Novikov A."/>
            <person name="Merkel A.Y."/>
        </authorList>
    </citation>
    <scope>NUCLEOTIDE SEQUENCE [LARGE SCALE GENOMIC DNA]</scope>
    <source>
        <strain evidence="2 3">38H-sp</strain>
    </source>
</reference>
<name>A0ABU9U8G2_9SPIR</name>
<dbReference type="InterPro" id="IPR036390">
    <property type="entry name" value="WH_DNA-bd_sf"/>
</dbReference>
<sequence>MGRRKTRTENMSLILKQIWYHDGISRIEISDKVGLNKSTVTNLVTELILLGVLEEREQKETNNVGGRKPIALGLNKNYGIVLGLGVQAEMIRAVAVDIAGDIVFRWKKETGQITRRNIIDVFLESFDELSASLMERGFSNLLGIGLGAGGIINPLTGVVEYSIPLSIYEPFPLCEVLSRHINAPVYIENDSNCGAWMELAFGKANSPDNFLFVLVEFKNRRQHIKEHGGIGIGFGIVLDGKLHYGNTFSAGEFRSAFSRGEYASQMRISPEDLHKLPEDKAVMDRFLDELFANIACIVNVLNISHVYLGGDIELLGDSVCDMLTEYIMKNWMYPLPVHCNVKMSSLHEFAVAYGAAGMILDRIFRNDLHDSFWQNIDKRGVLPALIRHPLPIVSK</sequence>
<dbReference type="PANTHER" id="PTHR18964:SF149">
    <property type="entry name" value="BIFUNCTIONAL UDP-N-ACETYLGLUCOSAMINE 2-EPIMERASE_N-ACETYLMANNOSAMINE KINASE"/>
    <property type="match status" value="1"/>
</dbReference>
<dbReference type="EMBL" id="JBCHKQ010000001">
    <property type="protein sequence ID" value="MEM5946954.1"/>
    <property type="molecule type" value="Genomic_DNA"/>
</dbReference>
<dbReference type="InterPro" id="IPR000600">
    <property type="entry name" value="ROK"/>
</dbReference>
<dbReference type="Proteomes" id="UP001466331">
    <property type="component" value="Unassembled WGS sequence"/>
</dbReference>
<protein>
    <submittedName>
        <fullName evidence="2">ROK family transcriptional regulator</fullName>
    </submittedName>
</protein>
<proteinExistence type="inferred from homology"/>
<dbReference type="Pfam" id="PF00480">
    <property type="entry name" value="ROK"/>
    <property type="match status" value="1"/>
</dbReference>
<dbReference type="Pfam" id="PF13412">
    <property type="entry name" value="HTH_24"/>
    <property type="match status" value="1"/>
</dbReference>
<dbReference type="CDD" id="cd23763">
    <property type="entry name" value="ASKHA_ATPase_ROK"/>
    <property type="match status" value="1"/>
</dbReference>
<dbReference type="InterPro" id="IPR036388">
    <property type="entry name" value="WH-like_DNA-bd_sf"/>
</dbReference>
<evidence type="ECO:0000313" key="3">
    <source>
        <dbReference type="Proteomes" id="UP001466331"/>
    </source>
</evidence>
<gene>
    <name evidence="2" type="ORF">WKV44_00180</name>
</gene>
<evidence type="ECO:0000256" key="1">
    <source>
        <dbReference type="ARBA" id="ARBA00006479"/>
    </source>
</evidence>
<organism evidence="2 3">
    <name type="scientific">Rarispira pelagica</name>
    <dbReference type="NCBI Taxonomy" id="3141764"/>
    <lineage>
        <taxon>Bacteria</taxon>
        <taxon>Pseudomonadati</taxon>
        <taxon>Spirochaetota</taxon>
        <taxon>Spirochaetia</taxon>
        <taxon>Winmispirales</taxon>
        <taxon>Winmispiraceae</taxon>
        <taxon>Rarispira</taxon>
    </lineage>
</organism>
<comment type="similarity">
    <text evidence="1">Belongs to the ROK (NagC/XylR) family.</text>
</comment>
<dbReference type="Gene3D" id="3.30.420.40">
    <property type="match status" value="3"/>
</dbReference>
<dbReference type="PANTHER" id="PTHR18964">
    <property type="entry name" value="ROK (REPRESSOR, ORF, KINASE) FAMILY"/>
    <property type="match status" value="1"/>
</dbReference>
<dbReference type="InterPro" id="IPR043129">
    <property type="entry name" value="ATPase_NBD"/>
</dbReference>
<comment type="caution">
    <text evidence="2">The sequence shown here is derived from an EMBL/GenBank/DDBJ whole genome shotgun (WGS) entry which is preliminary data.</text>
</comment>
<dbReference type="Gene3D" id="1.10.10.10">
    <property type="entry name" value="Winged helix-like DNA-binding domain superfamily/Winged helix DNA-binding domain"/>
    <property type="match status" value="1"/>
</dbReference>
<dbReference type="SUPFAM" id="SSF46785">
    <property type="entry name" value="Winged helix' DNA-binding domain"/>
    <property type="match status" value="1"/>
</dbReference>
<keyword evidence="3" id="KW-1185">Reference proteome</keyword>